<organism evidence="1 2">
    <name type="scientific">Armillaria solidipes</name>
    <dbReference type="NCBI Taxonomy" id="1076256"/>
    <lineage>
        <taxon>Eukaryota</taxon>
        <taxon>Fungi</taxon>
        <taxon>Dikarya</taxon>
        <taxon>Basidiomycota</taxon>
        <taxon>Agaricomycotina</taxon>
        <taxon>Agaricomycetes</taxon>
        <taxon>Agaricomycetidae</taxon>
        <taxon>Agaricales</taxon>
        <taxon>Marasmiineae</taxon>
        <taxon>Physalacriaceae</taxon>
        <taxon>Armillaria</taxon>
    </lineage>
</organism>
<accession>A0A2H3BZF8</accession>
<gene>
    <name evidence="1" type="ORF">ARMSODRAFT_975833</name>
</gene>
<reference evidence="2" key="1">
    <citation type="journal article" date="2017" name="Nat. Ecol. Evol.">
        <title>Genome expansion and lineage-specific genetic innovations in the forest pathogenic fungi Armillaria.</title>
        <authorList>
            <person name="Sipos G."/>
            <person name="Prasanna A.N."/>
            <person name="Walter M.C."/>
            <person name="O'Connor E."/>
            <person name="Balint B."/>
            <person name="Krizsan K."/>
            <person name="Kiss B."/>
            <person name="Hess J."/>
            <person name="Varga T."/>
            <person name="Slot J."/>
            <person name="Riley R."/>
            <person name="Boka B."/>
            <person name="Rigling D."/>
            <person name="Barry K."/>
            <person name="Lee J."/>
            <person name="Mihaltcheva S."/>
            <person name="LaButti K."/>
            <person name="Lipzen A."/>
            <person name="Waldron R."/>
            <person name="Moloney N.M."/>
            <person name="Sperisen C."/>
            <person name="Kredics L."/>
            <person name="Vagvoelgyi C."/>
            <person name="Patrignani A."/>
            <person name="Fitzpatrick D."/>
            <person name="Nagy I."/>
            <person name="Doyle S."/>
            <person name="Anderson J.B."/>
            <person name="Grigoriev I.V."/>
            <person name="Gueldener U."/>
            <person name="Muensterkoetter M."/>
            <person name="Nagy L.G."/>
        </authorList>
    </citation>
    <scope>NUCLEOTIDE SEQUENCE [LARGE SCALE GENOMIC DNA]</scope>
    <source>
        <strain evidence="2">28-4</strain>
    </source>
</reference>
<proteinExistence type="predicted"/>
<dbReference type="EMBL" id="KZ293432">
    <property type="protein sequence ID" value="PBK68426.1"/>
    <property type="molecule type" value="Genomic_DNA"/>
</dbReference>
<name>A0A2H3BZF8_9AGAR</name>
<sequence length="308" mass="34852">MWGSSTHRQEPGLIRGAYVIIAAHSLEPSRRSFLYPQLKQRAILSTAAFSILAREGKEVFHRLGWFQNPWIRWRKKGMMDDPENGTGARVQFGSALDTHLASFLAQRGTEPWKIEDMPVLDVVVIPLNRASRPTRQTLGAWRYPNVFQTQASVIPESVAKVEDECENGYSEHPTWFSHAYFLFDFPRVDTTVQFDPASLLALEYVVIISPCIESIGLSKALAHTFNEWSIRCVEIPGTLTGDATKDRQEVLLSPMLNEIGFSRARIWIHMRTTEETMEPLKSIKRSTPLHNGRRIAGPYSFAVSDPGP</sequence>
<evidence type="ECO:0000313" key="2">
    <source>
        <dbReference type="Proteomes" id="UP000218334"/>
    </source>
</evidence>
<protein>
    <submittedName>
        <fullName evidence="1">Uncharacterized protein</fullName>
    </submittedName>
</protein>
<evidence type="ECO:0000313" key="1">
    <source>
        <dbReference type="EMBL" id="PBK68426.1"/>
    </source>
</evidence>
<keyword evidence="2" id="KW-1185">Reference proteome</keyword>
<dbReference type="Proteomes" id="UP000218334">
    <property type="component" value="Unassembled WGS sequence"/>
</dbReference>
<dbReference type="AlphaFoldDB" id="A0A2H3BZF8"/>